<protein>
    <submittedName>
        <fullName evidence="4">Rare lipoprotein A</fullName>
    </submittedName>
</protein>
<evidence type="ECO:0000313" key="5">
    <source>
        <dbReference type="Proteomes" id="UP000199031"/>
    </source>
</evidence>
<keyword evidence="5" id="KW-1185">Reference proteome</keyword>
<gene>
    <name evidence="4" type="ORF">SAMN05444277_101776</name>
</gene>
<proteinExistence type="inferred from homology"/>
<reference evidence="4 5" key="1">
    <citation type="submission" date="2016-10" db="EMBL/GenBank/DDBJ databases">
        <authorList>
            <person name="de Groot N.N."/>
        </authorList>
    </citation>
    <scope>NUCLEOTIDE SEQUENCE [LARGE SCALE GENOMIC DNA]</scope>
    <source>
        <strain evidence="4 5">DSM 28286</strain>
    </source>
</reference>
<evidence type="ECO:0000256" key="2">
    <source>
        <dbReference type="SAM" id="SignalP"/>
    </source>
</evidence>
<organism evidence="4 5">
    <name type="scientific">Parafilimonas terrae</name>
    <dbReference type="NCBI Taxonomy" id="1465490"/>
    <lineage>
        <taxon>Bacteria</taxon>
        <taxon>Pseudomonadati</taxon>
        <taxon>Bacteroidota</taxon>
        <taxon>Chitinophagia</taxon>
        <taxon>Chitinophagales</taxon>
        <taxon>Chitinophagaceae</taxon>
        <taxon>Parafilimonas</taxon>
    </lineage>
</organism>
<dbReference type="SUPFAM" id="SSF50685">
    <property type="entry name" value="Barwin-like endoglucanases"/>
    <property type="match status" value="1"/>
</dbReference>
<keyword evidence="2" id="KW-0732">Signal</keyword>
<feature type="chain" id="PRO_5011613189" evidence="2">
    <location>
        <begin position="24"/>
        <end position="157"/>
    </location>
</feature>
<dbReference type="PANTHER" id="PTHR34183:SF8">
    <property type="entry name" value="ENDOLYTIC PEPTIDOGLYCAN TRANSGLYCOSYLASE RLPA-RELATED"/>
    <property type="match status" value="1"/>
</dbReference>
<dbReference type="InterPro" id="IPR009009">
    <property type="entry name" value="RlpA-like_DPBB"/>
</dbReference>
<dbReference type="OrthoDB" id="9779128at2"/>
<dbReference type="RefSeq" id="WP_090654629.1">
    <property type="nucleotide sequence ID" value="NZ_FOXQ01000001.1"/>
</dbReference>
<dbReference type="STRING" id="1465490.SAMN05444277_101776"/>
<dbReference type="NCBIfam" id="TIGR00413">
    <property type="entry name" value="rlpA"/>
    <property type="match status" value="1"/>
</dbReference>
<dbReference type="EMBL" id="FOXQ01000001">
    <property type="protein sequence ID" value="SFP70428.1"/>
    <property type="molecule type" value="Genomic_DNA"/>
</dbReference>
<sequence>MKRFCVIAVLLLCSALFPNINNRANANVANWPPIFSFSKKSGDLSHSSTRNFITGLATYYANQFEGNLTATGEVFHHSDLTAASNMFALNTWVKVTNILTGKSIIVRINDRMHPRMNEKGRVLDLTLTGAKQLKIVKRGVAKVKIEPLTENQVEAGK</sequence>
<keyword evidence="4" id="KW-0449">Lipoprotein</keyword>
<name>A0A1I5SI91_9BACT</name>
<dbReference type="PANTHER" id="PTHR34183">
    <property type="entry name" value="ENDOLYTIC PEPTIDOGLYCAN TRANSGLYCOSYLASE RLPA"/>
    <property type="match status" value="1"/>
</dbReference>
<evidence type="ECO:0000256" key="1">
    <source>
        <dbReference type="RuleBase" id="RU003495"/>
    </source>
</evidence>
<evidence type="ECO:0000313" key="4">
    <source>
        <dbReference type="EMBL" id="SFP70428.1"/>
    </source>
</evidence>
<dbReference type="AlphaFoldDB" id="A0A1I5SI91"/>
<dbReference type="CDD" id="cd22268">
    <property type="entry name" value="DPBB_RlpA-like"/>
    <property type="match status" value="1"/>
</dbReference>
<dbReference type="InterPro" id="IPR036908">
    <property type="entry name" value="RlpA-like_sf"/>
</dbReference>
<dbReference type="InterPro" id="IPR012997">
    <property type="entry name" value="RplA"/>
</dbReference>
<feature type="domain" description="RlpA-like protein double-psi beta-barrel" evidence="3">
    <location>
        <begin position="54"/>
        <end position="145"/>
    </location>
</feature>
<dbReference type="Gene3D" id="2.40.40.10">
    <property type="entry name" value="RlpA-like domain"/>
    <property type="match status" value="1"/>
</dbReference>
<comment type="similarity">
    <text evidence="1">Belongs to the RlpA family.</text>
</comment>
<dbReference type="Pfam" id="PF03330">
    <property type="entry name" value="DPBB_1"/>
    <property type="match status" value="1"/>
</dbReference>
<evidence type="ECO:0000259" key="3">
    <source>
        <dbReference type="Pfam" id="PF03330"/>
    </source>
</evidence>
<accession>A0A1I5SI91</accession>
<feature type="signal peptide" evidence="2">
    <location>
        <begin position="1"/>
        <end position="23"/>
    </location>
</feature>
<dbReference type="Proteomes" id="UP000199031">
    <property type="component" value="Unassembled WGS sequence"/>
</dbReference>